<protein>
    <submittedName>
        <fullName evidence="2">DUF4255 domain-containing protein</fullName>
    </submittedName>
</protein>
<dbReference type="AlphaFoldDB" id="A0A940YBL7"/>
<gene>
    <name evidence="2" type="ORF">KAK03_06105</name>
</gene>
<evidence type="ECO:0000313" key="3">
    <source>
        <dbReference type="Proteomes" id="UP000676246"/>
    </source>
</evidence>
<name>A0A940YBL7_9BURK</name>
<organism evidence="2 3">
    <name type="scientific">Ideonella alba</name>
    <dbReference type="NCBI Taxonomy" id="2824118"/>
    <lineage>
        <taxon>Bacteria</taxon>
        <taxon>Pseudomonadati</taxon>
        <taxon>Pseudomonadota</taxon>
        <taxon>Betaproteobacteria</taxon>
        <taxon>Burkholderiales</taxon>
        <taxon>Sphaerotilaceae</taxon>
        <taxon>Ideonella</taxon>
    </lineage>
</organism>
<sequence length="190" mass="21201">MFDAVLRFLADEVNTFMLRRTGDGELVRMVPSRLVSDTGNPVIADGNLAISLFQVEEERALREPLPERVVVQGRELQRPPPLRLNLVVVVAARILAYDVALARLALAVRCFHAKPIHTPADSPGLPPGLERLTIEMMPLSLEQMNQLWSCIGTRQLPSAVYRVRLLELREDDPIGSGSPILHIETRVEGR</sequence>
<dbReference type="RefSeq" id="WP_210852417.1">
    <property type="nucleotide sequence ID" value="NZ_JAGQDD010000003.1"/>
</dbReference>
<proteinExistence type="predicted"/>
<reference evidence="2 3" key="1">
    <citation type="submission" date="2021-04" db="EMBL/GenBank/DDBJ databases">
        <title>The genome sequence of Ideonella sp. 3Y2.</title>
        <authorList>
            <person name="Liu Y."/>
        </authorList>
    </citation>
    <scope>NUCLEOTIDE SEQUENCE [LARGE SCALE GENOMIC DNA]</scope>
    <source>
        <strain evidence="2 3">3Y2</strain>
    </source>
</reference>
<evidence type="ECO:0000259" key="1">
    <source>
        <dbReference type="Pfam" id="PF14065"/>
    </source>
</evidence>
<comment type="caution">
    <text evidence="2">The sequence shown here is derived from an EMBL/GenBank/DDBJ whole genome shotgun (WGS) entry which is preliminary data.</text>
</comment>
<dbReference type="Pfam" id="PF14065">
    <property type="entry name" value="Pvc16_N"/>
    <property type="match status" value="1"/>
</dbReference>
<evidence type="ECO:0000313" key="2">
    <source>
        <dbReference type="EMBL" id="MBQ0930056.1"/>
    </source>
</evidence>
<accession>A0A940YBL7</accession>
<feature type="domain" description="Pvc16 N-terminal" evidence="1">
    <location>
        <begin position="5"/>
        <end position="180"/>
    </location>
</feature>
<dbReference type="EMBL" id="JAGQDD010000003">
    <property type="protein sequence ID" value="MBQ0930056.1"/>
    <property type="molecule type" value="Genomic_DNA"/>
</dbReference>
<dbReference type="InterPro" id="IPR025351">
    <property type="entry name" value="Pvc16_N"/>
</dbReference>
<dbReference type="Proteomes" id="UP000676246">
    <property type="component" value="Unassembled WGS sequence"/>
</dbReference>
<keyword evidence="3" id="KW-1185">Reference proteome</keyword>